<dbReference type="AlphaFoldDB" id="A0A1J1IDL8"/>
<evidence type="ECO:0000256" key="6">
    <source>
        <dbReference type="ARBA" id="ARBA00023136"/>
    </source>
</evidence>
<feature type="domain" description="Ionotropic glutamate receptor C-terminal" evidence="11">
    <location>
        <begin position="350"/>
        <end position="601"/>
    </location>
</feature>
<dbReference type="Gene3D" id="1.10.287.70">
    <property type="match status" value="1"/>
</dbReference>
<gene>
    <name evidence="13" type="ORF">CLUMA_CG011029</name>
</gene>
<proteinExistence type="inferred from homology"/>
<accession>A0A1J1IDL8</accession>
<evidence type="ECO:0000256" key="2">
    <source>
        <dbReference type="ARBA" id="ARBA00008685"/>
    </source>
</evidence>
<evidence type="ECO:0000256" key="5">
    <source>
        <dbReference type="ARBA" id="ARBA00022989"/>
    </source>
</evidence>
<keyword evidence="5 9" id="KW-1133">Transmembrane helix</keyword>
<keyword evidence="4 9" id="KW-0812">Transmembrane</keyword>
<dbReference type="SUPFAM" id="SSF53850">
    <property type="entry name" value="Periplasmic binding protein-like II"/>
    <property type="match status" value="1"/>
</dbReference>
<evidence type="ECO:0000256" key="7">
    <source>
        <dbReference type="ARBA" id="ARBA00023170"/>
    </source>
</evidence>
<keyword evidence="7" id="KW-0675">Receptor</keyword>
<evidence type="ECO:0000256" key="1">
    <source>
        <dbReference type="ARBA" id="ARBA00004651"/>
    </source>
</evidence>
<evidence type="ECO:0000259" key="11">
    <source>
        <dbReference type="Pfam" id="PF00060"/>
    </source>
</evidence>
<evidence type="ECO:0000313" key="13">
    <source>
        <dbReference type="EMBL" id="CRK97644.1"/>
    </source>
</evidence>
<keyword evidence="6 9" id="KW-0472">Membrane</keyword>
<dbReference type="Pfam" id="PF24061">
    <property type="entry name" value="LBD_receptor"/>
    <property type="match status" value="1"/>
</dbReference>
<evidence type="ECO:0000313" key="14">
    <source>
        <dbReference type="Proteomes" id="UP000183832"/>
    </source>
</evidence>
<feature type="transmembrane region" description="Helical" evidence="9">
    <location>
        <begin position="591"/>
        <end position="610"/>
    </location>
</feature>
<dbReference type="Gene3D" id="3.40.190.10">
    <property type="entry name" value="Periplasmic binding protein-like II"/>
    <property type="match status" value="1"/>
</dbReference>
<dbReference type="InterPro" id="IPR001320">
    <property type="entry name" value="Iontro_rcpt_C"/>
</dbReference>
<keyword evidence="10" id="KW-0732">Signal</keyword>
<feature type="transmembrane region" description="Helical" evidence="9">
    <location>
        <begin position="413"/>
        <end position="436"/>
    </location>
</feature>
<feature type="transmembrane region" description="Helical" evidence="9">
    <location>
        <begin position="350"/>
        <end position="369"/>
    </location>
</feature>
<name>A0A1J1IDL8_9DIPT</name>
<dbReference type="OrthoDB" id="8050636at2759"/>
<dbReference type="GO" id="GO:0005886">
    <property type="term" value="C:plasma membrane"/>
    <property type="evidence" value="ECO:0007669"/>
    <property type="project" value="UniProtKB-SubCell"/>
</dbReference>
<evidence type="ECO:0000256" key="3">
    <source>
        <dbReference type="ARBA" id="ARBA00022475"/>
    </source>
</evidence>
<comment type="subcellular location">
    <subcellularLocation>
        <location evidence="1">Cell membrane</location>
        <topology evidence="1">Multi-pass membrane protein</topology>
    </subcellularLocation>
</comment>
<dbReference type="Pfam" id="PF00060">
    <property type="entry name" value="Lig_chan"/>
    <property type="match status" value="1"/>
</dbReference>
<dbReference type="PANTHER" id="PTHR42643">
    <property type="entry name" value="IONOTROPIC RECEPTOR 20A-RELATED"/>
    <property type="match status" value="1"/>
</dbReference>
<evidence type="ECO:0000256" key="10">
    <source>
        <dbReference type="SAM" id="SignalP"/>
    </source>
</evidence>
<feature type="chain" id="PRO_5013221458" evidence="10">
    <location>
        <begin position="19"/>
        <end position="625"/>
    </location>
</feature>
<dbReference type="GO" id="GO:0015276">
    <property type="term" value="F:ligand-gated monoatomic ion channel activity"/>
    <property type="evidence" value="ECO:0007669"/>
    <property type="project" value="InterPro"/>
</dbReference>
<keyword evidence="14" id="KW-1185">Reference proteome</keyword>
<sequence>MKYLCCFLSFCVMRLSNGQSHFHIPKYNNGIIQATVDIIEKFYMDRTNTLNFFYASLKQNETSSINNIDIINEILYQTREKVVVQIENSWKLKNSEISNCKLVKRVNNIFFIDSYNSFENIFRFITPDKFDYQGFYLIVITNYADEQYQVAKKIFNYLWKEFITNVNVIWMPDESENEAIVFTYFPFSQFFCGKVHPMKLNHYRDGNWLQNYSDFFPKKLYNLHNCTLTVAVASSPPFMILKDDTDGKLSIDGIDAKLLKELSNQMNFNINIVQVDTQGGVFKNGTAYGAAKLIINNDVNLTIGYTTCTSSENKHMSSSHVYYTSKLIWIVPPGRLFQSFEKLIKPFQRSLWLCVMLVLLISFISIIVVKCYPKRVQDFVFGKGITSPSLNMITVFFGGPLYKLPKRNFARTLLGCFMVYCLIIKSTYTGALFKFIRSDARDKDVSGVKAMIKQNFSFYVVDSSHDLVHEIPKILNRSIFIPRTMLSEIHVHLLQPEFKGALLSSEEHLSYLNMKSFPEKYYHHSKQIFYVFNLCIYLHRQSCFTEEINQHLLKFASNGLIDVWASQFIDKKCLTEKVSTLPTQLTNEKLLATYEILFVGFLMSFIIFIAEMSISKISKRLQTKL</sequence>
<reference evidence="13 14" key="1">
    <citation type="submission" date="2015-04" db="EMBL/GenBank/DDBJ databases">
        <authorList>
            <person name="Syromyatnikov M.Y."/>
            <person name="Popov V.N."/>
        </authorList>
    </citation>
    <scope>NUCLEOTIDE SEQUENCE [LARGE SCALE GENOMIC DNA]</scope>
</reference>
<feature type="domain" description="Putative ionotropic receptor ligand binding" evidence="12">
    <location>
        <begin position="24"/>
        <end position="222"/>
    </location>
</feature>
<dbReference type="Proteomes" id="UP000183832">
    <property type="component" value="Unassembled WGS sequence"/>
</dbReference>
<keyword evidence="3" id="KW-1003">Cell membrane</keyword>
<evidence type="ECO:0000259" key="12">
    <source>
        <dbReference type="Pfam" id="PF24061"/>
    </source>
</evidence>
<dbReference type="EMBL" id="CVRI01000047">
    <property type="protein sequence ID" value="CRK97644.1"/>
    <property type="molecule type" value="Genomic_DNA"/>
</dbReference>
<dbReference type="InterPro" id="IPR052192">
    <property type="entry name" value="Insect_Ionotropic_Sensory_Rcpt"/>
</dbReference>
<feature type="signal peptide" evidence="10">
    <location>
        <begin position="1"/>
        <end position="18"/>
    </location>
</feature>
<evidence type="ECO:0000256" key="8">
    <source>
        <dbReference type="ARBA" id="ARBA00023180"/>
    </source>
</evidence>
<comment type="similarity">
    <text evidence="2">Belongs to the glutamate-gated ion channel (TC 1.A.10.1) family.</text>
</comment>
<evidence type="ECO:0000256" key="9">
    <source>
        <dbReference type="SAM" id="Phobius"/>
    </source>
</evidence>
<dbReference type="STRING" id="568069.A0A1J1IDL8"/>
<organism evidence="13 14">
    <name type="scientific">Clunio marinus</name>
    <dbReference type="NCBI Taxonomy" id="568069"/>
    <lineage>
        <taxon>Eukaryota</taxon>
        <taxon>Metazoa</taxon>
        <taxon>Ecdysozoa</taxon>
        <taxon>Arthropoda</taxon>
        <taxon>Hexapoda</taxon>
        <taxon>Insecta</taxon>
        <taxon>Pterygota</taxon>
        <taxon>Neoptera</taxon>
        <taxon>Endopterygota</taxon>
        <taxon>Diptera</taxon>
        <taxon>Nematocera</taxon>
        <taxon>Chironomoidea</taxon>
        <taxon>Chironomidae</taxon>
        <taxon>Clunio</taxon>
    </lineage>
</organism>
<dbReference type="PANTHER" id="PTHR42643:SF30">
    <property type="entry name" value="IONOTROPIC RECEPTOR 40A-RELATED"/>
    <property type="match status" value="1"/>
</dbReference>
<dbReference type="GO" id="GO:0050906">
    <property type="term" value="P:detection of stimulus involved in sensory perception"/>
    <property type="evidence" value="ECO:0007669"/>
    <property type="project" value="UniProtKB-ARBA"/>
</dbReference>
<keyword evidence="8" id="KW-0325">Glycoprotein</keyword>
<evidence type="ECO:0000256" key="4">
    <source>
        <dbReference type="ARBA" id="ARBA00022692"/>
    </source>
</evidence>
<dbReference type="InterPro" id="IPR056198">
    <property type="entry name" value="LBD_receptor"/>
</dbReference>
<protein>
    <submittedName>
        <fullName evidence="13">CLUMA_CG011029, isoform A</fullName>
    </submittedName>
</protein>